<evidence type="ECO:0000256" key="1">
    <source>
        <dbReference type="ARBA" id="ARBA00005280"/>
    </source>
</evidence>
<protein>
    <recommendedName>
        <fullName evidence="4">Transmembrane protein 70</fullName>
    </recommendedName>
</protein>
<reference evidence="3" key="1">
    <citation type="journal article" date="2024" name="Gigascience">
        <title>Chromosome-level genome of the poultry shaft louse Menopon gallinae provides insight into the host-switching and adaptive evolution of parasitic lice.</title>
        <authorList>
            <person name="Xu Y."/>
            <person name="Ma L."/>
            <person name="Liu S."/>
            <person name="Liang Y."/>
            <person name="Liu Q."/>
            <person name="He Z."/>
            <person name="Tian L."/>
            <person name="Duan Y."/>
            <person name="Cai W."/>
            <person name="Li H."/>
            <person name="Song F."/>
        </authorList>
    </citation>
    <scope>NUCLEOTIDE SEQUENCE</scope>
    <source>
        <strain evidence="3">Cailab_2023a</strain>
    </source>
</reference>
<dbReference type="Pfam" id="PF06979">
    <property type="entry name" value="TMEM70"/>
    <property type="match status" value="1"/>
</dbReference>
<dbReference type="InterPro" id="IPR009724">
    <property type="entry name" value="TMEM70"/>
</dbReference>
<feature type="transmembrane region" description="Helical" evidence="2">
    <location>
        <begin position="113"/>
        <end position="134"/>
    </location>
</feature>
<sequence>MLSVPCLMRRSFSVLNQISHLSPTVPKTGVHDLLSKVRTNNCLYQSRVYLITYEDAVEKNKKQKVRKKLIYYGTLGSKIKGLKALSFSTSFIGLVAQPFLYSQLVKLPGPLMYLLYTAFGIFTFLTPILIHMVARKYVMEITYDPTRDMYEAQTMTFFFKYRPLEFSLSHISKVDSPSIFNSYFIKEEPFIIFQDGFLDNEHYIKIHRYDQPLDLRLNEEGDDKVNNQSKSD</sequence>
<organism evidence="3">
    <name type="scientific">Menopon gallinae</name>
    <name type="common">poultry shaft louse</name>
    <dbReference type="NCBI Taxonomy" id="328185"/>
    <lineage>
        <taxon>Eukaryota</taxon>
        <taxon>Metazoa</taxon>
        <taxon>Ecdysozoa</taxon>
        <taxon>Arthropoda</taxon>
        <taxon>Hexapoda</taxon>
        <taxon>Insecta</taxon>
        <taxon>Pterygota</taxon>
        <taxon>Neoptera</taxon>
        <taxon>Paraneoptera</taxon>
        <taxon>Psocodea</taxon>
        <taxon>Troctomorpha</taxon>
        <taxon>Phthiraptera</taxon>
        <taxon>Amblycera</taxon>
        <taxon>Menoponidae</taxon>
        <taxon>Menopon</taxon>
    </lineage>
</organism>
<accession>A0AAW2IFR0</accession>
<name>A0AAW2IFR0_9NEOP</name>
<evidence type="ECO:0008006" key="4">
    <source>
        <dbReference type="Google" id="ProtNLM"/>
    </source>
</evidence>
<evidence type="ECO:0000313" key="3">
    <source>
        <dbReference type="EMBL" id="KAL0280315.1"/>
    </source>
</evidence>
<dbReference type="GO" id="GO:0033615">
    <property type="term" value="P:mitochondrial proton-transporting ATP synthase complex assembly"/>
    <property type="evidence" value="ECO:0007669"/>
    <property type="project" value="TreeGrafter"/>
</dbReference>
<dbReference type="GO" id="GO:0031966">
    <property type="term" value="C:mitochondrial membrane"/>
    <property type="evidence" value="ECO:0007669"/>
    <property type="project" value="TreeGrafter"/>
</dbReference>
<feature type="transmembrane region" description="Helical" evidence="2">
    <location>
        <begin position="84"/>
        <end position="101"/>
    </location>
</feature>
<dbReference type="PANTHER" id="PTHR13281">
    <property type="entry name" value="TRANSMEMBRANE PROTEIN 70, MITOCHONDRIAL"/>
    <property type="match status" value="1"/>
</dbReference>
<dbReference type="AlphaFoldDB" id="A0AAW2IFR0"/>
<evidence type="ECO:0000256" key="2">
    <source>
        <dbReference type="SAM" id="Phobius"/>
    </source>
</evidence>
<dbReference type="EMBL" id="JARGDH010000001">
    <property type="protein sequence ID" value="KAL0280315.1"/>
    <property type="molecule type" value="Genomic_DNA"/>
</dbReference>
<keyword evidence="2" id="KW-0472">Membrane</keyword>
<dbReference type="PANTHER" id="PTHR13281:SF0">
    <property type="entry name" value="TRANSMEMBRANE PROTEIN 70, MITOCHONDRIAL"/>
    <property type="match status" value="1"/>
</dbReference>
<comment type="caution">
    <text evidence="3">The sequence shown here is derived from an EMBL/GenBank/DDBJ whole genome shotgun (WGS) entry which is preliminary data.</text>
</comment>
<keyword evidence="2" id="KW-0812">Transmembrane</keyword>
<gene>
    <name evidence="3" type="ORF">PYX00_001648</name>
</gene>
<dbReference type="InterPro" id="IPR045325">
    <property type="entry name" value="TMEM70/TMEM186/TMEM223"/>
</dbReference>
<comment type="similarity">
    <text evidence="1">Belongs to the TMEM70 family.</text>
</comment>
<proteinExistence type="inferred from homology"/>
<dbReference type="EMBL" id="JARGDH010000001">
    <property type="protein sequence ID" value="KAL0280316.1"/>
    <property type="molecule type" value="Genomic_DNA"/>
</dbReference>
<keyword evidence="2" id="KW-1133">Transmembrane helix</keyword>